<sequence>MADTLSGKVAIVTGSSTGIGAAIVRELSSRGAHTVITYESPAQKAAADVLATSLPTPATAVLADMSQIEAPKQLVEVALANWKRIDILVNCVGVAVNKPFEEQTLEDWDLLVNLNGRGTFLMTQAVLPHLTKNTGRIINIASTIDAGTKGMIESFTKCWARELPPKYGCTVNSVSPGPPRTGSFAAAGEEQMKILQPIIDQTPVGARMVEPDEIAYAVAFLAEERARWMNGVHLVASGGLFID</sequence>
<protein>
    <recommendedName>
        <fullName evidence="5">Short chain type dehydrogenase</fullName>
    </recommendedName>
</protein>
<dbReference type="Pfam" id="PF13561">
    <property type="entry name" value="adh_short_C2"/>
    <property type="match status" value="1"/>
</dbReference>
<dbReference type="PANTHER" id="PTHR48107:SF7">
    <property type="entry name" value="RE15974P"/>
    <property type="match status" value="1"/>
</dbReference>
<name>A0ABR4J8B0_9EURO</name>
<dbReference type="EMBL" id="JBFXLU010000192">
    <property type="protein sequence ID" value="KAL2835814.1"/>
    <property type="molecule type" value="Genomic_DNA"/>
</dbReference>
<evidence type="ECO:0000313" key="3">
    <source>
        <dbReference type="EMBL" id="KAL2835814.1"/>
    </source>
</evidence>
<dbReference type="CDD" id="cd05233">
    <property type="entry name" value="SDR_c"/>
    <property type="match status" value="1"/>
</dbReference>
<accession>A0ABR4J8B0</accession>
<keyword evidence="4" id="KW-1185">Reference proteome</keyword>
<dbReference type="InterPro" id="IPR036291">
    <property type="entry name" value="NAD(P)-bd_dom_sf"/>
</dbReference>
<dbReference type="Proteomes" id="UP001610446">
    <property type="component" value="Unassembled WGS sequence"/>
</dbReference>
<dbReference type="Gene3D" id="3.40.50.720">
    <property type="entry name" value="NAD(P)-binding Rossmann-like Domain"/>
    <property type="match status" value="1"/>
</dbReference>
<evidence type="ECO:0008006" key="5">
    <source>
        <dbReference type="Google" id="ProtNLM"/>
    </source>
</evidence>
<dbReference type="PANTHER" id="PTHR48107">
    <property type="entry name" value="NADPH-DEPENDENT ALDEHYDE REDUCTASE-LIKE PROTEIN, CHLOROPLASTIC-RELATED"/>
    <property type="match status" value="1"/>
</dbReference>
<evidence type="ECO:0000256" key="1">
    <source>
        <dbReference type="ARBA" id="ARBA00006484"/>
    </source>
</evidence>
<dbReference type="PRINTS" id="PR00080">
    <property type="entry name" value="SDRFAMILY"/>
</dbReference>
<dbReference type="PRINTS" id="PR00081">
    <property type="entry name" value="GDHRDH"/>
</dbReference>
<reference evidence="3 4" key="1">
    <citation type="submission" date="2024-07" db="EMBL/GenBank/DDBJ databases">
        <title>Section-level genome sequencing and comparative genomics of Aspergillus sections Usti and Cavernicolus.</title>
        <authorList>
            <consortium name="Lawrence Berkeley National Laboratory"/>
            <person name="Nybo J.L."/>
            <person name="Vesth T.C."/>
            <person name="Theobald S."/>
            <person name="Frisvad J.C."/>
            <person name="Larsen T.O."/>
            <person name="Kjaerboelling I."/>
            <person name="Rothschild-Mancinelli K."/>
            <person name="Lyhne E.K."/>
            <person name="Kogle M.E."/>
            <person name="Barry K."/>
            <person name="Clum A."/>
            <person name="Na H."/>
            <person name="Ledsgaard L."/>
            <person name="Lin J."/>
            <person name="Lipzen A."/>
            <person name="Kuo A."/>
            <person name="Riley R."/>
            <person name="Mondo S."/>
            <person name="Labutti K."/>
            <person name="Haridas S."/>
            <person name="Pangalinan J."/>
            <person name="Salamov A.A."/>
            <person name="Simmons B.A."/>
            <person name="Magnuson J.K."/>
            <person name="Chen J."/>
            <person name="Drula E."/>
            <person name="Henrissat B."/>
            <person name="Wiebenga A."/>
            <person name="Lubbers R.J."/>
            <person name="Gomes A.C."/>
            <person name="Makela M.R."/>
            <person name="Stajich J."/>
            <person name="Grigoriev I.V."/>
            <person name="Mortensen U.H."/>
            <person name="De Vries R.P."/>
            <person name="Baker S.E."/>
            <person name="Andersen M.R."/>
        </authorList>
    </citation>
    <scope>NUCLEOTIDE SEQUENCE [LARGE SCALE GENOMIC DNA]</scope>
    <source>
        <strain evidence="3 4">CBS 123904</strain>
    </source>
</reference>
<evidence type="ECO:0000313" key="4">
    <source>
        <dbReference type="Proteomes" id="UP001610446"/>
    </source>
</evidence>
<comment type="similarity">
    <text evidence="1">Belongs to the short-chain dehydrogenases/reductases (SDR) family.</text>
</comment>
<gene>
    <name evidence="3" type="ORF">BJY01DRAFT_238555</name>
</gene>
<dbReference type="InterPro" id="IPR002347">
    <property type="entry name" value="SDR_fam"/>
</dbReference>
<comment type="caution">
    <text evidence="3">The sequence shown here is derived from an EMBL/GenBank/DDBJ whole genome shotgun (WGS) entry which is preliminary data.</text>
</comment>
<organism evidence="3 4">
    <name type="scientific">Aspergillus pseudoustus</name>
    <dbReference type="NCBI Taxonomy" id="1810923"/>
    <lineage>
        <taxon>Eukaryota</taxon>
        <taxon>Fungi</taxon>
        <taxon>Dikarya</taxon>
        <taxon>Ascomycota</taxon>
        <taxon>Pezizomycotina</taxon>
        <taxon>Eurotiomycetes</taxon>
        <taxon>Eurotiomycetidae</taxon>
        <taxon>Eurotiales</taxon>
        <taxon>Aspergillaceae</taxon>
        <taxon>Aspergillus</taxon>
        <taxon>Aspergillus subgen. Nidulantes</taxon>
    </lineage>
</organism>
<evidence type="ECO:0000256" key="2">
    <source>
        <dbReference type="ARBA" id="ARBA00023002"/>
    </source>
</evidence>
<keyword evidence="2" id="KW-0560">Oxidoreductase</keyword>
<proteinExistence type="inferred from homology"/>
<dbReference type="SUPFAM" id="SSF51735">
    <property type="entry name" value="NAD(P)-binding Rossmann-fold domains"/>
    <property type="match status" value="1"/>
</dbReference>